<sequence>MTFLEMLHRHSPADSLISISRKVGNAFLPLGFYSMKQLPEADAFMRQAALSHEVYYTVATLDRRPPDGKRGDGSYIGHMSAFIFDFDVLNPSNLNAHAEAAIPQSFDELQAFMDDVGLPPPSALVHSGNGLHPYWFLDAPMPAAQAQIAHRRFHRAIIELAQEKRRWRLDNTSDLARVLRYPGTWNRKRNVVTPVLLVSADENLRYSAADLDEWVTKAHPRTAALDAAIVTNKVNTADYNDRRNAADFDAIKNSCSVVAAWVSRMTDGLHLSEPDWHHFLSIVGACEDGEAIARYLSARDDRFNEVEFTSYMARRSPPHKCATIQSTYGTENCADCPLMDQGRSPVTFGFGLPSDIERADAFRRFVRVSTPNVRYYDLDHLNRTTELLPDSLDSEVGYLFDGKAHAAFMASPEAQRVRLALYLPGNDARLTKTNDGVPVLNLWTPSPLQPAKGEWPVVRRHLDLLFSDPSDGTIAYGHLLDCLSFMLQHPGEKIRHAYLLGSAEQQIGKGQLLELIKQLLGPDNHQTIEGEDFGEKFNAHTADYQLLFVEELPLSNKLGIYNKIKTLLTERDKLVEKKGC</sequence>
<reference evidence="2 3" key="1">
    <citation type="submission" date="2020-08" db="EMBL/GenBank/DDBJ databases">
        <title>The Agave Microbiome: Exploring the role of microbial communities in plant adaptations to desert environments.</title>
        <authorList>
            <person name="Partida-Martinez L.P."/>
        </authorList>
    </citation>
    <scope>NUCLEOTIDE SEQUENCE [LARGE SCALE GENOMIC DNA]</scope>
    <source>
        <strain evidence="2 3">AS3.12</strain>
    </source>
</reference>
<organism evidence="2 3">
    <name type="scientific">Rhizobium soli</name>
    <dbReference type="NCBI Taxonomy" id="424798"/>
    <lineage>
        <taxon>Bacteria</taxon>
        <taxon>Pseudomonadati</taxon>
        <taxon>Pseudomonadota</taxon>
        <taxon>Alphaproteobacteria</taxon>
        <taxon>Hyphomicrobiales</taxon>
        <taxon>Rhizobiaceae</taxon>
        <taxon>Rhizobium/Agrobacterium group</taxon>
        <taxon>Rhizobium</taxon>
    </lineage>
</organism>
<evidence type="ECO:0000259" key="1">
    <source>
        <dbReference type="Pfam" id="PF19263"/>
    </source>
</evidence>
<dbReference type="RefSeq" id="WP_184656028.1">
    <property type="nucleotide sequence ID" value="NZ_JACHBU010000013.1"/>
</dbReference>
<evidence type="ECO:0000313" key="3">
    <source>
        <dbReference type="Proteomes" id="UP000585437"/>
    </source>
</evidence>
<dbReference type="Proteomes" id="UP000585437">
    <property type="component" value="Unassembled WGS sequence"/>
</dbReference>
<gene>
    <name evidence="2" type="ORF">F4695_004397</name>
</gene>
<keyword evidence="3" id="KW-1185">Reference proteome</keyword>
<dbReference type="Pfam" id="PF19263">
    <property type="entry name" value="DUF5906"/>
    <property type="match status" value="1"/>
</dbReference>
<evidence type="ECO:0000313" key="2">
    <source>
        <dbReference type="EMBL" id="MBB6511004.1"/>
    </source>
</evidence>
<proteinExistence type="predicted"/>
<dbReference type="AlphaFoldDB" id="A0A7X0JNQ7"/>
<accession>A0A7X0JNQ7</accession>
<comment type="caution">
    <text evidence="2">The sequence shown here is derived from an EMBL/GenBank/DDBJ whole genome shotgun (WGS) entry which is preliminary data.</text>
</comment>
<protein>
    <recommendedName>
        <fullName evidence="1">NrS-1 polymerase-like helicase domain-containing protein</fullName>
    </recommendedName>
</protein>
<name>A0A7X0JNQ7_9HYPH</name>
<dbReference type="EMBL" id="JACHBU010000013">
    <property type="protein sequence ID" value="MBB6511004.1"/>
    <property type="molecule type" value="Genomic_DNA"/>
</dbReference>
<dbReference type="InterPro" id="IPR045455">
    <property type="entry name" value="NrS-1_pol-like_helicase"/>
</dbReference>
<feature type="domain" description="NrS-1 polymerase-like helicase" evidence="1">
    <location>
        <begin position="502"/>
        <end position="579"/>
    </location>
</feature>